<sequence length="214" mass="22821">MPSSGRQADCASGSRRAADLFLSADTAHPRRLAAERPQALMIPFARNNLCLFSREAVGLTEANALETMLDPKMRLATSTPVVDPGGDYAFAVFKRAEKVRAGAEAVLSQKALKLIGGPGAIKPLEGHSPAASIFLADKAHLLLVYCSGQQQTLREVSGLKVSRLPPEIDVVATYGLVQLTDHPAAARLALFLLSDKGQDILAENGLVKIDPIER</sequence>
<keyword evidence="2" id="KW-1185">Reference proteome</keyword>
<protein>
    <submittedName>
        <fullName evidence="1">Molybdate ABC transporter substrate-binding protein</fullName>
    </submittedName>
</protein>
<dbReference type="InterPro" id="IPR050682">
    <property type="entry name" value="ModA/WtpA"/>
</dbReference>
<dbReference type="Pfam" id="PF13531">
    <property type="entry name" value="SBP_bac_11"/>
    <property type="match status" value="1"/>
</dbReference>
<proteinExistence type="predicted"/>
<dbReference type="GO" id="GO:0030973">
    <property type="term" value="F:molybdate ion binding"/>
    <property type="evidence" value="ECO:0007669"/>
    <property type="project" value="TreeGrafter"/>
</dbReference>
<reference evidence="1 2" key="1">
    <citation type="submission" date="2019-08" db="EMBL/GenBank/DDBJ databases">
        <title>Bradyrhizobium hipponensis sp. nov., a rhizobium isolated from a Lupinus angustifolius root nodule in Tunisia.</title>
        <authorList>
            <person name="Off K."/>
            <person name="Rejili M."/>
            <person name="Mars M."/>
            <person name="Brachmann A."/>
            <person name="Marin M."/>
        </authorList>
    </citation>
    <scope>NUCLEOTIDE SEQUENCE [LARGE SCALE GENOMIC DNA]</scope>
    <source>
        <strain evidence="1 2">CTAW71</strain>
    </source>
</reference>
<dbReference type="AlphaFoldDB" id="A0A5D3KKS7"/>
<dbReference type="SUPFAM" id="SSF53850">
    <property type="entry name" value="Periplasmic binding protein-like II"/>
    <property type="match status" value="1"/>
</dbReference>
<evidence type="ECO:0000313" key="1">
    <source>
        <dbReference type="EMBL" id="TYL98082.1"/>
    </source>
</evidence>
<comment type="caution">
    <text evidence="1">The sequence shown here is derived from an EMBL/GenBank/DDBJ whole genome shotgun (WGS) entry which is preliminary data.</text>
</comment>
<accession>A0A5D3KKS7</accession>
<dbReference type="GO" id="GO:0015689">
    <property type="term" value="P:molybdate ion transport"/>
    <property type="evidence" value="ECO:0007669"/>
    <property type="project" value="TreeGrafter"/>
</dbReference>
<organism evidence="1 2">
    <name type="scientific">Bradyrhizobium rifense</name>
    <dbReference type="NCBI Taxonomy" id="515499"/>
    <lineage>
        <taxon>Bacteria</taxon>
        <taxon>Pseudomonadati</taxon>
        <taxon>Pseudomonadota</taxon>
        <taxon>Alphaproteobacteria</taxon>
        <taxon>Hyphomicrobiales</taxon>
        <taxon>Nitrobacteraceae</taxon>
        <taxon>Bradyrhizobium</taxon>
    </lineage>
</organism>
<name>A0A5D3KKS7_9BRAD</name>
<dbReference type="OrthoDB" id="516817at2"/>
<dbReference type="PANTHER" id="PTHR30632">
    <property type="entry name" value="MOLYBDATE-BINDING PERIPLASMIC PROTEIN"/>
    <property type="match status" value="1"/>
</dbReference>
<dbReference type="Gene3D" id="3.40.190.10">
    <property type="entry name" value="Periplasmic binding protein-like II"/>
    <property type="match status" value="2"/>
</dbReference>
<dbReference type="EMBL" id="VSSS01000013">
    <property type="protein sequence ID" value="TYL98082.1"/>
    <property type="molecule type" value="Genomic_DNA"/>
</dbReference>
<dbReference type="RefSeq" id="WP_148771336.1">
    <property type="nucleotide sequence ID" value="NZ_VSSS01000013.1"/>
</dbReference>
<dbReference type="PANTHER" id="PTHR30632:SF0">
    <property type="entry name" value="SULFATE-BINDING PROTEIN"/>
    <property type="match status" value="1"/>
</dbReference>
<dbReference type="Proteomes" id="UP000324758">
    <property type="component" value="Unassembled WGS sequence"/>
</dbReference>
<gene>
    <name evidence="1" type="ORF">FXB40_06290</name>
</gene>
<evidence type="ECO:0000313" key="2">
    <source>
        <dbReference type="Proteomes" id="UP000324758"/>
    </source>
</evidence>